<dbReference type="GO" id="GO:0006351">
    <property type="term" value="P:DNA-templated transcription"/>
    <property type="evidence" value="ECO:0007669"/>
    <property type="project" value="TreeGrafter"/>
</dbReference>
<evidence type="ECO:0000313" key="6">
    <source>
        <dbReference type="EMBL" id="QGZ66760.1"/>
    </source>
</evidence>
<dbReference type="GO" id="GO:0003700">
    <property type="term" value="F:DNA-binding transcription factor activity"/>
    <property type="evidence" value="ECO:0007669"/>
    <property type="project" value="InterPro"/>
</dbReference>
<dbReference type="InterPro" id="IPR000847">
    <property type="entry name" value="LysR_HTH_N"/>
</dbReference>
<proteinExistence type="inferred from homology"/>
<dbReference type="InterPro" id="IPR005119">
    <property type="entry name" value="LysR_subst-bd"/>
</dbReference>
<dbReference type="KEGG" id="pacs:FAZ98_34025"/>
<dbReference type="Gene3D" id="1.10.10.10">
    <property type="entry name" value="Winged helix-like DNA-binding domain superfamily/Winged helix DNA-binding domain"/>
    <property type="match status" value="1"/>
</dbReference>
<evidence type="ECO:0000259" key="5">
    <source>
        <dbReference type="PROSITE" id="PS50931"/>
    </source>
</evidence>
<comment type="similarity">
    <text evidence="1">Belongs to the LysR transcriptional regulatory family.</text>
</comment>
<dbReference type="PANTHER" id="PTHR30537:SF35">
    <property type="entry name" value="TRANSCRIPTIONAL REGULATORY PROTEIN"/>
    <property type="match status" value="1"/>
</dbReference>
<evidence type="ECO:0000256" key="2">
    <source>
        <dbReference type="ARBA" id="ARBA00023015"/>
    </source>
</evidence>
<keyword evidence="7" id="KW-1185">Reference proteome</keyword>
<organism evidence="6 7">
    <name type="scientific">Paraburkholderia acidisoli</name>
    <dbReference type="NCBI Taxonomy" id="2571748"/>
    <lineage>
        <taxon>Bacteria</taxon>
        <taxon>Pseudomonadati</taxon>
        <taxon>Pseudomonadota</taxon>
        <taxon>Betaproteobacteria</taxon>
        <taxon>Burkholderiales</taxon>
        <taxon>Burkholderiaceae</taxon>
        <taxon>Paraburkholderia</taxon>
    </lineage>
</organism>
<dbReference type="Gene3D" id="3.40.190.290">
    <property type="match status" value="1"/>
</dbReference>
<evidence type="ECO:0000256" key="4">
    <source>
        <dbReference type="ARBA" id="ARBA00023163"/>
    </source>
</evidence>
<keyword evidence="4" id="KW-0804">Transcription</keyword>
<evidence type="ECO:0000256" key="1">
    <source>
        <dbReference type="ARBA" id="ARBA00009437"/>
    </source>
</evidence>
<dbReference type="PANTHER" id="PTHR30537">
    <property type="entry name" value="HTH-TYPE TRANSCRIPTIONAL REGULATOR"/>
    <property type="match status" value="1"/>
</dbReference>
<dbReference type="EMBL" id="CP046916">
    <property type="protein sequence ID" value="QGZ66760.1"/>
    <property type="molecule type" value="Genomic_DNA"/>
</dbReference>
<evidence type="ECO:0000313" key="7">
    <source>
        <dbReference type="Proteomes" id="UP000433577"/>
    </source>
</evidence>
<dbReference type="Pfam" id="PF00126">
    <property type="entry name" value="HTH_1"/>
    <property type="match status" value="1"/>
</dbReference>
<dbReference type="InterPro" id="IPR058163">
    <property type="entry name" value="LysR-type_TF_proteobact-type"/>
</dbReference>
<dbReference type="GO" id="GO:0043565">
    <property type="term" value="F:sequence-specific DNA binding"/>
    <property type="evidence" value="ECO:0007669"/>
    <property type="project" value="TreeGrafter"/>
</dbReference>
<accession>A0A7Z2GS48</accession>
<evidence type="ECO:0000256" key="3">
    <source>
        <dbReference type="ARBA" id="ARBA00023125"/>
    </source>
</evidence>
<dbReference type="InterPro" id="IPR036388">
    <property type="entry name" value="WH-like_DNA-bd_sf"/>
</dbReference>
<dbReference type="Proteomes" id="UP000433577">
    <property type="component" value="Chromosome 4"/>
</dbReference>
<reference evidence="6 7" key="1">
    <citation type="submission" date="2019-12" db="EMBL/GenBank/DDBJ databases">
        <title>Paraburkholderia acidiphila 7Q-K02 sp. nov and Paraburkholderia acidisoli DHF22 sp. nov., two strains isolated from forest soil.</title>
        <authorList>
            <person name="Gao Z."/>
            <person name="Qiu L."/>
        </authorList>
    </citation>
    <scope>NUCLEOTIDE SEQUENCE [LARGE SCALE GENOMIC DNA]</scope>
    <source>
        <strain evidence="6 7">DHF22</strain>
    </source>
</reference>
<dbReference type="FunFam" id="1.10.10.10:FF:000001">
    <property type="entry name" value="LysR family transcriptional regulator"/>
    <property type="match status" value="1"/>
</dbReference>
<keyword evidence="3" id="KW-0238">DNA-binding</keyword>
<name>A0A7Z2GS48_9BURK</name>
<dbReference type="SUPFAM" id="SSF53850">
    <property type="entry name" value="Periplasmic binding protein-like II"/>
    <property type="match status" value="1"/>
</dbReference>
<feature type="domain" description="HTH lysR-type" evidence="5">
    <location>
        <begin position="13"/>
        <end position="70"/>
    </location>
</feature>
<dbReference type="SUPFAM" id="SSF46785">
    <property type="entry name" value="Winged helix' DNA-binding domain"/>
    <property type="match status" value="1"/>
</dbReference>
<dbReference type="AlphaFoldDB" id="A0A7Z2GS48"/>
<protein>
    <submittedName>
        <fullName evidence="6">LysR family transcriptional regulator</fullName>
    </submittedName>
</protein>
<dbReference type="InterPro" id="IPR036390">
    <property type="entry name" value="WH_DNA-bd_sf"/>
</dbReference>
<dbReference type="PROSITE" id="PS50931">
    <property type="entry name" value="HTH_LYSR"/>
    <property type="match status" value="1"/>
</dbReference>
<keyword evidence="2" id="KW-0805">Transcription regulation</keyword>
<gene>
    <name evidence="6" type="ORF">FAZ98_34025</name>
</gene>
<dbReference type="CDD" id="cd08422">
    <property type="entry name" value="PBP2_CrgA_like"/>
    <property type="match status" value="1"/>
</dbReference>
<dbReference type="Pfam" id="PF03466">
    <property type="entry name" value="LysR_substrate"/>
    <property type="match status" value="1"/>
</dbReference>
<sequence>MSHRTTQRGGDVDVITHVRTLVAVVRCGSFTEAAHQLDVVPSVVAKRIAQLERELNTKLFDRSTRRVVLTEAGERFYGRAADLVGDFEELVASVERDSVKLEGHLRVMAPTTLAIRSLAPAFCSFLEQHPRITMEISLVDHSANPAESGFDLAISGRLSSYEGVLDVPLRPVEPLLCAAPAWVAANKPLTHPRELVAHPCLVFAATGTNWNFESSRGMVSVDVAPRLLADDNLTLLTATRAGLGVALLPRYVAAPSLETGELVTLLPEFAAQENWFKAYIPRRRMKLARVKALVDWLAAEWAKTGI</sequence>